<dbReference type="SMART" id="SM00382">
    <property type="entry name" value="AAA"/>
    <property type="match status" value="1"/>
</dbReference>
<name>A0A806KEM5_9BACT</name>
<dbReference type="PANTHER" id="PTHR24220:SF662">
    <property type="entry name" value="ABC TRANSPORTER ATP-BINDING PROTEIN"/>
    <property type="match status" value="1"/>
</dbReference>
<dbReference type="GO" id="GO:0016887">
    <property type="term" value="F:ATP hydrolysis activity"/>
    <property type="evidence" value="ECO:0007669"/>
    <property type="project" value="InterPro"/>
</dbReference>
<dbReference type="Gene3D" id="3.40.50.300">
    <property type="entry name" value="P-loop containing nucleotide triphosphate hydrolases"/>
    <property type="match status" value="1"/>
</dbReference>
<evidence type="ECO:0000256" key="1">
    <source>
        <dbReference type="ARBA" id="ARBA00022448"/>
    </source>
</evidence>
<organism evidence="5">
    <name type="scientific">uncultured bacterium contig00036</name>
    <dbReference type="NCBI Taxonomy" id="1181524"/>
    <lineage>
        <taxon>Bacteria</taxon>
        <taxon>environmental samples</taxon>
    </lineage>
</organism>
<dbReference type="SUPFAM" id="SSF52540">
    <property type="entry name" value="P-loop containing nucleoside triphosphate hydrolases"/>
    <property type="match status" value="1"/>
</dbReference>
<dbReference type="InterPro" id="IPR027417">
    <property type="entry name" value="P-loop_NTPase"/>
</dbReference>
<dbReference type="InterPro" id="IPR017911">
    <property type="entry name" value="MacB-like_ATP-bd"/>
</dbReference>
<sequence length="236" mass="25855">MGLLELKDLTREYTRGGRAFNAVDCVNLSVESGDFVSIIGRSGSGKSTLLNMSAGLITPSRGNVFFDGIDIHRLNDRDVSLFRNGQIGYVPQGQCLLSYLTVLENVCIPLFLFKRAGEPAEQLKIRRRAIELLEKTGISHLAASYPRELSGGEMRRVAIARSLINNPSLVIADEPTSDLDAETTTEIMQMLSAIARERTASASQTAVLIVTHEIDAHNFGNKTYVMNDGKLTIKPN</sequence>
<dbReference type="GO" id="GO:0022857">
    <property type="term" value="F:transmembrane transporter activity"/>
    <property type="evidence" value="ECO:0007669"/>
    <property type="project" value="TreeGrafter"/>
</dbReference>
<dbReference type="InterPro" id="IPR003593">
    <property type="entry name" value="AAA+_ATPase"/>
</dbReference>
<dbReference type="PROSITE" id="PS00211">
    <property type="entry name" value="ABC_TRANSPORTER_1"/>
    <property type="match status" value="1"/>
</dbReference>
<dbReference type="PANTHER" id="PTHR24220">
    <property type="entry name" value="IMPORT ATP-BINDING PROTEIN"/>
    <property type="match status" value="1"/>
</dbReference>
<dbReference type="EMBL" id="JQ844221">
    <property type="protein sequence ID" value="AGS53105.1"/>
    <property type="molecule type" value="Genomic_DNA"/>
</dbReference>
<reference evidence="5" key="1">
    <citation type="submission" date="2012-03" db="EMBL/GenBank/DDBJ databases">
        <title>Functional metagenomics reveals considerable lignocellulase gene clusters in the gut microbiome of a wood-feeding higher termite.</title>
        <authorList>
            <person name="Liu N."/>
        </authorList>
    </citation>
    <scope>NUCLEOTIDE SEQUENCE</scope>
</reference>
<protein>
    <submittedName>
        <fullName evidence="5">ABC transporter ATP-binding protein</fullName>
    </submittedName>
</protein>
<evidence type="ECO:0000256" key="3">
    <source>
        <dbReference type="ARBA" id="ARBA00022840"/>
    </source>
</evidence>
<keyword evidence="1" id="KW-0813">Transport</keyword>
<dbReference type="Pfam" id="PF00005">
    <property type="entry name" value="ABC_tran"/>
    <property type="match status" value="1"/>
</dbReference>
<proteinExistence type="predicted"/>
<dbReference type="InterPro" id="IPR017871">
    <property type="entry name" value="ABC_transporter-like_CS"/>
</dbReference>
<keyword evidence="2" id="KW-0547">Nucleotide-binding</keyword>
<dbReference type="GO" id="GO:0005524">
    <property type="term" value="F:ATP binding"/>
    <property type="evidence" value="ECO:0007669"/>
    <property type="project" value="UniProtKB-KW"/>
</dbReference>
<feature type="domain" description="ABC transporter" evidence="4">
    <location>
        <begin position="4"/>
        <end position="233"/>
    </location>
</feature>
<evidence type="ECO:0000259" key="4">
    <source>
        <dbReference type="PROSITE" id="PS50893"/>
    </source>
</evidence>
<dbReference type="CDD" id="cd03255">
    <property type="entry name" value="ABC_MJ0796_LolCDE_FtsE"/>
    <property type="match status" value="1"/>
</dbReference>
<accession>A0A806KEM5</accession>
<keyword evidence="3 5" id="KW-0067">ATP-binding</keyword>
<dbReference type="GO" id="GO:0005886">
    <property type="term" value="C:plasma membrane"/>
    <property type="evidence" value="ECO:0007669"/>
    <property type="project" value="TreeGrafter"/>
</dbReference>
<dbReference type="PROSITE" id="PS50893">
    <property type="entry name" value="ABC_TRANSPORTER_2"/>
    <property type="match status" value="1"/>
</dbReference>
<evidence type="ECO:0000313" key="5">
    <source>
        <dbReference type="EMBL" id="AGS53105.1"/>
    </source>
</evidence>
<dbReference type="AlphaFoldDB" id="A0A806KEM5"/>
<dbReference type="InterPro" id="IPR015854">
    <property type="entry name" value="ABC_transpr_LolD-like"/>
</dbReference>
<evidence type="ECO:0000256" key="2">
    <source>
        <dbReference type="ARBA" id="ARBA00022741"/>
    </source>
</evidence>
<dbReference type="InterPro" id="IPR003439">
    <property type="entry name" value="ABC_transporter-like_ATP-bd"/>
</dbReference>